<reference evidence="4" key="1">
    <citation type="submission" date="2017-09" db="EMBL/GenBank/DDBJ databases">
        <authorList>
            <person name="Zhang Y."/>
            <person name="Huang X."/>
            <person name="Liu J."/>
            <person name="Lu L."/>
            <person name="Peng K."/>
        </authorList>
    </citation>
    <scope>NUCLEOTIDE SEQUENCE [LARGE SCALE GENOMIC DNA]</scope>
    <source>
        <strain evidence="4">S-XJ-1</strain>
    </source>
</reference>
<evidence type="ECO:0000313" key="3">
    <source>
        <dbReference type="EMBL" id="PAY24023.1"/>
    </source>
</evidence>
<dbReference type="Proteomes" id="UP000218810">
    <property type="component" value="Unassembled WGS sequence"/>
</dbReference>
<evidence type="ECO:0000313" key="4">
    <source>
        <dbReference type="Proteomes" id="UP000218810"/>
    </source>
</evidence>
<dbReference type="Pfam" id="PF02470">
    <property type="entry name" value="MlaD"/>
    <property type="match status" value="1"/>
</dbReference>
<dbReference type="Pfam" id="PF11887">
    <property type="entry name" value="Mce4_CUP1"/>
    <property type="match status" value="1"/>
</dbReference>
<dbReference type="AlphaFoldDB" id="A0A2A2WSL6"/>
<sequence>MNAKLKALFRGGLLGSFVKLAVFIVVTALLSTVLAVTIRGGTRAEGTGYSAIFSDVTMLEEGDDVRIAGVVVGQITGMEIHDRDRAKVDFTLAGDRTLPANVHLALRFRNMIGQRYMNISREPGPVQSTLQEGTTIGIENTSPAVDLTALFNGFRPLFTTLQPEDVNALADSLVRVLQGEGGTVTSLVRQTGELTNHLADRDQVIGEVIDNLTRVLETINERDVQFQQLVVTTRQLVEGLADERDAIGSSLDSMADLTSSAENIVTATRPAVTESLDHLKLVTDDLTANRDKLSEVLINLPRKTDGLIRMGSFGSWFQFYLCGVDVVHGPGTDVPNLLPSGGPTINHPVYTNVAPRCHAGGIP</sequence>
<dbReference type="PANTHER" id="PTHR33371">
    <property type="entry name" value="INTERMEMBRANE PHOSPHOLIPID TRANSPORT SYSTEM BINDING PROTEIN MLAD-RELATED"/>
    <property type="match status" value="1"/>
</dbReference>
<feature type="domain" description="Mammalian cell entry C-terminal" evidence="2">
    <location>
        <begin position="128"/>
        <end position="343"/>
    </location>
</feature>
<feature type="domain" description="Mce/MlaD" evidence="1">
    <location>
        <begin position="47"/>
        <end position="120"/>
    </location>
</feature>
<proteinExistence type="predicted"/>
<dbReference type="PANTHER" id="PTHR33371:SF17">
    <property type="entry name" value="MCE-FAMILY PROTEIN MCE1B"/>
    <property type="match status" value="1"/>
</dbReference>
<dbReference type="GO" id="GO:0051701">
    <property type="term" value="P:biological process involved in interaction with host"/>
    <property type="evidence" value="ECO:0007669"/>
    <property type="project" value="TreeGrafter"/>
</dbReference>
<dbReference type="GO" id="GO:0005576">
    <property type="term" value="C:extracellular region"/>
    <property type="evidence" value="ECO:0007669"/>
    <property type="project" value="TreeGrafter"/>
</dbReference>
<dbReference type="InterPro" id="IPR003399">
    <property type="entry name" value="Mce/MlaD"/>
</dbReference>
<dbReference type="EMBL" id="NTGA01000011">
    <property type="protein sequence ID" value="PAY24023.1"/>
    <property type="molecule type" value="Genomic_DNA"/>
</dbReference>
<comment type="caution">
    <text evidence="3">The sequence shown here is derived from an EMBL/GenBank/DDBJ whole genome shotgun (WGS) entry which is preliminary data.</text>
</comment>
<dbReference type="OrthoDB" id="338143at2"/>
<dbReference type="InterPro" id="IPR005693">
    <property type="entry name" value="Mce"/>
</dbReference>
<protein>
    <submittedName>
        <fullName evidence="3">Mammalian cell entry protein</fullName>
    </submittedName>
</protein>
<organism evidence="3 4">
    <name type="scientific">Dietzia natronolimnaea</name>
    <dbReference type="NCBI Taxonomy" id="161920"/>
    <lineage>
        <taxon>Bacteria</taxon>
        <taxon>Bacillati</taxon>
        <taxon>Actinomycetota</taxon>
        <taxon>Actinomycetes</taxon>
        <taxon>Mycobacteriales</taxon>
        <taxon>Dietziaceae</taxon>
        <taxon>Dietzia</taxon>
    </lineage>
</organism>
<dbReference type="InterPro" id="IPR052336">
    <property type="entry name" value="MlaD_Phospholipid_Transporter"/>
</dbReference>
<dbReference type="NCBIfam" id="TIGR00996">
    <property type="entry name" value="Mtu_fam_mce"/>
    <property type="match status" value="1"/>
</dbReference>
<dbReference type="InterPro" id="IPR024516">
    <property type="entry name" value="Mce_C"/>
</dbReference>
<dbReference type="RefSeq" id="WP_007631817.1">
    <property type="nucleotide sequence ID" value="NZ_NTGA01000011.1"/>
</dbReference>
<name>A0A2A2WSL6_9ACTN</name>
<keyword evidence="4" id="KW-1185">Reference proteome</keyword>
<accession>A0A2A2WSL6</accession>
<evidence type="ECO:0000259" key="1">
    <source>
        <dbReference type="Pfam" id="PF02470"/>
    </source>
</evidence>
<gene>
    <name evidence="3" type="ORF">CEY15_05585</name>
</gene>
<evidence type="ECO:0000259" key="2">
    <source>
        <dbReference type="Pfam" id="PF11887"/>
    </source>
</evidence>